<dbReference type="Pfam" id="PF01551">
    <property type="entry name" value="Peptidase_M23"/>
    <property type="match status" value="1"/>
</dbReference>
<comment type="caution">
    <text evidence="4">The sequence shown here is derived from an EMBL/GenBank/DDBJ whole genome shotgun (WGS) entry which is preliminary data.</text>
</comment>
<dbReference type="PANTHER" id="PTHR21666">
    <property type="entry name" value="PEPTIDASE-RELATED"/>
    <property type="match status" value="1"/>
</dbReference>
<dbReference type="SUPFAM" id="SSF51261">
    <property type="entry name" value="Duplicated hybrid motif"/>
    <property type="match status" value="1"/>
</dbReference>
<feature type="transmembrane region" description="Helical" evidence="2">
    <location>
        <begin position="39"/>
        <end position="60"/>
    </location>
</feature>
<sequence>MQTNNKIKSVWKKLRFSYKLTIFNEHTLEQVVMLRISRLTVILSILIAVILIGGLTTYLITRTPLRRTLPGYISPEMRRQIVDNAISVDSLSRIVNINKAYLDNLSNIISGNIPLDSVDINNEQLLHTYSIDSLLPASNATNSFLRKYAEEGKYTLDVFNQNVADNLIFYPPVKGRITQTFNPQRKIFGIRITPPRQSPVATVLDGTVIATYFSAEEGYVIEVQHNNNYISIYRCNDRLLKSVGQKVSEGENIAISGNLIEGKIRPYVEFQLWHQGIPLNPSEYIHF</sequence>
<dbReference type="GO" id="GO:0004222">
    <property type="term" value="F:metalloendopeptidase activity"/>
    <property type="evidence" value="ECO:0007669"/>
    <property type="project" value="TreeGrafter"/>
</dbReference>
<dbReference type="CDD" id="cd12797">
    <property type="entry name" value="M23_peptidase"/>
    <property type="match status" value="1"/>
</dbReference>
<dbReference type="InterPro" id="IPR016047">
    <property type="entry name" value="M23ase_b-sheet_dom"/>
</dbReference>
<keyword evidence="2" id="KW-1133">Transmembrane helix</keyword>
<dbReference type="InterPro" id="IPR011055">
    <property type="entry name" value="Dup_hybrid_motif"/>
</dbReference>
<protein>
    <submittedName>
        <fullName evidence="4">M23 family metallopeptidase</fullName>
    </submittedName>
</protein>
<gene>
    <name evidence="4" type="ORF">IAD06_03925</name>
</gene>
<dbReference type="AlphaFoldDB" id="A0A9D1GER0"/>
<dbReference type="EMBL" id="DVKT01000032">
    <property type="protein sequence ID" value="HIT39172.1"/>
    <property type="molecule type" value="Genomic_DNA"/>
</dbReference>
<evidence type="ECO:0000259" key="3">
    <source>
        <dbReference type="Pfam" id="PF01551"/>
    </source>
</evidence>
<keyword evidence="1" id="KW-0732">Signal</keyword>
<name>A0A9D1GER0_9BACT</name>
<accession>A0A9D1GER0</accession>
<dbReference type="InterPro" id="IPR050570">
    <property type="entry name" value="Cell_wall_metabolism_enzyme"/>
</dbReference>
<evidence type="ECO:0000256" key="2">
    <source>
        <dbReference type="SAM" id="Phobius"/>
    </source>
</evidence>
<evidence type="ECO:0000313" key="5">
    <source>
        <dbReference type="Proteomes" id="UP000886722"/>
    </source>
</evidence>
<evidence type="ECO:0000256" key="1">
    <source>
        <dbReference type="ARBA" id="ARBA00022729"/>
    </source>
</evidence>
<reference evidence="4" key="2">
    <citation type="journal article" date="2021" name="PeerJ">
        <title>Extensive microbial diversity within the chicken gut microbiome revealed by metagenomics and culture.</title>
        <authorList>
            <person name="Gilroy R."/>
            <person name="Ravi A."/>
            <person name="Getino M."/>
            <person name="Pursley I."/>
            <person name="Horton D.L."/>
            <person name="Alikhan N.F."/>
            <person name="Baker D."/>
            <person name="Gharbi K."/>
            <person name="Hall N."/>
            <person name="Watson M."/>
            <person name="Adriaenssens E.M."/>
            <person name="Foster-Nyarko E."/>
            <person name="Jarju S."/>
            <person name="Secka A."/>
            <person name="Antonio M."/>
            <person name="Oren A."/>
            <person name="Chaudhuri R.R."/>
            <person name="La Ragione R."/>
            <person name="Hildebrand F."/>
            <person name="Pallen M.J."/>
        </authorList>
    </citation>
    <scope>NUCLEOTIDE SEQUENCE</scope>
    <source>
        <strain evidence="4">21143</strain>
    </source>
</reference>
<proteinExistence type="predicted"/>
<dbReference type="PANTHER" id="PTHR21666:SF289">
    <property type="entry name" value="L-ALA--D-GLU ENDOPEPTIDASE"/>
    <property type="match status" value="1"/>
</dbReference>
<keyword evidence="2" id="KW-0812">Transmembrane</keyword>
<dbReference type="Gene3D" id="2.70.70.10">
    <property type="entry name" value="Glucose Permease (Domain IIA)"/>
    <property type="match status" value="1"/>
</dbReference>
<organism evidence="4 5">
    <name type="scientific">Candidatus Caccoplasma intestinavium</name>
    <dbReference type="NCBI Taxonomy" id="2840716"/>
    <lineage>
        <taxon>Bacteria</taxon>
        <taxon>Pseudomonadati</taxon>
        <taxon>Bacteroidota</taxon>
        <taxon>Bacteroidia</taxon>
        <taxon>Bacteroidales</taxon>
        <taxon>Bacteroidaceae</taxon>
        <taxon>Bacteroidaceae incertae sedis</taxon>
        <taxon>Candidatus Caccoplasma</taxon>
    </lineage>
</organism>
<dbReference type="Proteomes" id="UP000886722">
    <property type="component" value="Unassembled WGS sequence"/>
</dbReference>
<evidence type="ECO:0000313" key="4">
    <source>
        <dbReference type="EMBL" id="HIT39172.1"/>
    </source>
</evidence>
<feature type="domain" description="M23ase beta-sheet core" evidence="3">
    <location>
        <begin position="189"/>
        <end position="281"/>
    </location>
</feature>
<keyword evidence="2" id="KW-0472">Membrane</keyword>
<reference evidence="4" key="1">
    <citation type="submission" date="2020-10" db="EMBL/GenBank/DDBJ databases">
        <authorList>
            <person name="Gilroy R."/>
        </authorList>
    </citation>
    <scope>NUCLEOTIDE SEQUENCE</scope>
    <source>
        <strain evidence="4">21143</strain>
    </source>
</reference>